<dbReference type="GO" id="GO:0046872">
    <property type="term" value="F:metal ion binding"/>
    <property type="evidence" value="ECO:0007669"/>
    <property type="project" value="UniProtKB-KW"/>
</dbReference>
<comment type="caution">
    <text evidence="3">The sequence shown here is derived from an EMBL/GenBank/DDBJ whole genome shotgun (WGS) entry which is preliminary data.</text>
</comment>
<feature type="non-terminal residue" evidence="3">
    <location>
        <position position="272"/>
    </location>
</feature>
<feature type="domain" description="Cupin type-2" evidence="2">
    <location>
        <begin position="33"/>
        <end position="95"/>
    </location>
</feature>
<organism evidence="3 4">
    <name type="scientific">Candidatus Magasanikbacteria bacterium GW2011_GWA2_46_17</name>
    <dbReference type="NCBI Taxonomy" id="1619042"/>
    <lineage>
        <taxon>Bacteria</taxon>
        <taxon>Candidatus Magasanikiibacteriota</taxon>
    </lineage>
</organism>
<dbReference type="PANTHER" id="PTHR35848:SF6">
    <property type="entry name" value="CUPIN TYPE-2 DOMAIN-CONTAINING PROTEIN"/>
    <property type="match status" value="1"/>
</dbReference>
<accession>A0A0G1R906</accession>
<dbReference type="InterPro" id="IPR014710">
    <property type="entry name" value="RmlC-like_jellyroll"/>
</dbReference>
<dbReference type="AlphaFoldDB" id="A0A0G1R906"/>
<keyword evidence="1" id="KW-0479">Metal-binding</keyword>
<evidence type="ECO:0000313" key="3">
    <source>
        <dbReference type="EMBL" id="KKU26538.1"/>
    </source>
</evidence>
<dbReference type="Proteomes" id="UP000034175">
    <property type="component" value="Unassembled WGS sequence"/>
</dbReference>
<dbReference type="EMBL" id="LCMA01000008">
    <property type="protein sequence ID" value="KKU26538.1"/>
    <property type="molecule type" value="Genomic_DNA"/>
</dbReference>
<evidence type="ECO:0000313" key="4">
    <source>
        <dbReference type="Proteomes" id="UP000034175"/>
    </source>
</evidence>
<proteinExistence type="predicted"/>
<feature type="domain" description="Cupin type-2" evidence="2">
    <location>
        <begin position="169"/>
        <end position="229"/>
    </location>
</feature>
<evidence type="ECO:0000256" key="1">
    <source>
        <dbReference type="ARBA" id="ARBA00022723"/>
    </source>
</evidence>
<sequence length="272" mass="30561">MKIENISRLRIAANACNQMLRELVRIPDWTLAHVAMNPEAQSLLHVHRKMTELYVVTRGRADLQVGTGGVPLKLRAGNVIRIDQNQPHQTLNTGLGSFQHLVLASPPFDPKDVELLPEVAMKDEHYRPDLALPPRVDCFDGARIIPYNSPYCKVSFAFGSVVNDSRRRKQAHYHKKTTEWILVLEGSGFVEINGAAHRIEPNDWIQVDPGEAHAIRNINDEHVTVLCVCNPAFDGADVFYPKLRNTKNLNHDTITARPQGRAVMLKTGIAIY</sequence>
<evidence type="ECO:0000259" key="2">
    <source>
        <dbReference type="Pfam" id="PF07883"/>
    </source>
</evidence>
<dbReference type="Pfam" id="PF07883">
    <property type="entry name" value="Cupin_2"/>
    <property type="match status" value="2"/>
</dbReference>
<gene>
    <name evidence="3" type="ORF">UX39_C0008G0001</name>
</gene>
<name>A0A0G1R906_9BACT</name>
<dbReference type="InterPro" id="IPR011051">
    <property type="entry name" value="RmlC_Cupin_sf"/>
</dbReference>
<dbReference type="InterPro" id="IPR013096">
    <property type="entry name" value="Cupin_2"/>
</dbReference>
<dbReference type="Gene3D" id="2.60.120.10">
    <property type="entry name" value="Jelly Rolls"/>
    <property type="match status" value="2"/>
</dbReference>
<dbReference type="InterPro" id="IPR051610">
    <property type="entry name" value="GPI/OXD"/>
</dbReference>
<reference evidence="3 4" key="1">
    <citation type="journal article" date="2015" name="Nature">
        <title>rRNA introns, odd ribosomes, and small enigmatic genomes across a large radiation of phyla.</title>
        <authorList>
            <person name="Brown C.T."/>
            <person name="Hug L.A."/>
            <person name="Thomas B.C."/>
            <person name="Sharon I."/>
            <person name="Castelle C.J."/>
            <person name="Singh A."/>
            <person name="Wilkins M.J."/>
            <person name="Williams K.H."/>
            <person name="Banfield J.F."/>
        </authorList>
    </citation>
    <scope>NUCLEOTIDE SEQUENCE [LARGE SCALE GENOMIC DNA]</scope>
</reference>
<protein>
    <recommendedName>
        <fullName evidence="2">Cupin type-2 domain-containing protein</fullName>
    </recommendedName>
</protein>
<dbReference type="PANTHER" id="PTHR35848">
    <property type="entry name" value="OXALATE-BINDING PROTEIN"/>
    <property type="match status" value="1"/>
</dbReference>
<dbReference type="SUPFAM" id="SSF51182">
    <property type="entry name" value="RmlC-like cupins"/>
    <property type="match status" value="2"/>
</dbReference>